<dbReference type="InterPro" id="IPR043198">
    <property type="entry name" value="Cyclin/Ssn8"/>
</dbReference>
<dbReference type="Gene3D" id="1.10.472.10">
    <property type="entry name" value="Cyclin-like"/>
    <property type="match status" value="2"/>
</dbReference>
<evidence type="ECO:0000313" key="2">
    <source>
        <dbReference type="Proteomes" id="UP000750711"/>
    </source>
</evidence>
<organism evidence="1 2">
    <name type="scientific">Trichoglossum hirsutum</name>
    <dbReference type="NCBI Taxonomy" id="265104"/>
    <lineage>
        <taxon>Eukaryota</taxon>
        <taxon>Fungi</taxon>
        <taxon>Dikarya</taxon>
        <taxon>Ascomycota</taxon>
        <taxon>Pezizomycotina</taxon>
        <taxon>Geoglossomycetes</taxon>
        <taxon>Geoglossales</taxon>
        <taxon>Geoglossaceae</taxon>
        <taxon>Trichoglossum</taxon>
    </lineage>
</organism>
<reference evidence="1" key="1">
    <citation type="submission" date="2021-03" db="EMBL/GenBank/DDBJ databases">
        <title>Comparative genomics and phylogenomic investigation of the class Geoglossomycetes provide insights into ecological specialization and systematics.</title>
        <authorList>
            <person name="Melie T."/>
            <person name="Pirro S."/>
            <person name="Miller A.N."/>
            <person name="Quandt A."/>
        </authorList>
    </citation>
    <scope>NUCLEOTIDE SEQUENCE</scope>
    <source>
        <strain evidence="1">CAQ_001_2017</strain>
    </source>
</reference>
<evidence type="ECO:0008006" key="3">
    <source>
        <dbReference type="Google" id="ProtNLM"/>
    </source>
</evidence>
<evidence type="ECO:0000313" key="1">
    <source>
        <dbReference type="EMBL" id="KAH0559909.1"/>
    </source>
</evidence>
<dbReference type="PANTHER" id="PTHR10026">
    <property type="entry name" value="CYCLIN"/>
    <property type="match status" value="1"/>
</dbReference>
<dbReference type="EMBL" id="JAGHQM010000492">
    <property type="protein sequence ID" value="KAH0559909.1"/>
    <property type="molecule type" value="Genomic_DNA"/>
</dbReference>
<dbReference type="InterPro" id="IPR036915">
    <property type="entry name" value="Cyclin-like_sf"/>
</dbReference>
<sequence>MASSSAPVSHLSNPLATPLQLSSSSSQIDGISADLEASVRYAGAQLAQAAGVSLRLPQDIVAQAIVLYSRFWASECGSMRMFGAKDISAACLYLTAKLSPYPQSPRNVLNVYAFLLSPASPLSSGKIRDVPCESSPPDPISYYLSEGTYLTQRASLLRTEAQVLRTLGFQTHVALPYTLAINYLQALDVFGGDSGSGLAQRTFAHLTSALVSPQLLYLTHQPPALATAAIYLAGRELGVKLPAEDWWEVFDVDREELGFLVVALKSMEGFARSEQDKWQRRKVPMTVEDVEGELEARRLLGEEE</sequence>
<gene>
    <name evidence="1" type="ORF">GP486_003573</name>
</gene>
<proteinExistence type="predicted"/>
<accession>A0A9P8LCN9</accession>
<dbReference type="FunFam" id="1.10.472.10:FF:000126">
    <property type="entry name" value="Cyclin domain protein"/>
    <property type="match status" value="1"/>
</dbReference>
<dbReference type="AlphaFoldDB" id="A0A9P8LCN9"/>
<protein>
    <recommendedName>
        <fullName evidence="3">Cyclin domain-containing protein</fullName>
    </recommendedName>
</protein>
<name>A0A9P8LCN9_9PEZI</name>
<dbReference type="SUPFAM" id="SSF47954">
    <property type="entry name" value="Cyclin-like"/>
    <property type="match status" value="2"/>
</dbReference>
<dbReference type="GO" id="GO:0016538">
    <property type="term" value="F:cyclin-dependent protein serine/threonine kinase regulator activity"/>
    <property type="evidence" value="ECO:0007669"/>
    <property type="project" value="InterPro"/>
</dbReference>
<dbReference type="Proteomes" id="UP000750711">
    <property type="component" value="Unassembled WGS sequence"/>
</dbReference>
<keyword evidence="2" id="KW-1185">Reference proteome</keyword>
<comment type="caution">
    <text evidence="1">The sequence shown here is derived from an EMBL/GenBank/DDBJ whole genome shotgun (WGS) entry which is preliminary data.</text>
</comment>
<dbReference type="GO" id="GO:0006357">
    <property type="term" value="P:regulation of transcription by RNA polymerase II"/>
    <property type="evidence" value="ECO:0007669"/>
    <property type="project" value="InterPro"/>
</dbReference>